<dbReference type="AlphaFoldDB" id="A0A1B9E7I1"/>
<dbReference type="PROSITE" id="PS51257">
    <property type="entry name" value="PROKAR_LIPOPROTEIN"/>
    <property type="match status" value="1"/>
</dbReference>
<evidence type="ECO:0000313" key="7">
    <source>
        <dbReference type="EMBL" id="OCB77899.1"/>
    </source>
</evidence>
<evidence type="ECO:0000256" key="5">
    <source>
        <dbReference type="RuleBase" id="RU362075"/>
    </source>
</evidence>
<keyword evidence="3 5" id="KW-0125">Carotenoid biosynthesis</keyword>
<dbReference type="PANTHER" id="PTHR43734:SF1">
    <property type="entry name" value="PHYTOENE DESATURASE"/>
    <property type="match status" value="1"/>
</dbReference>
<dbReference type="SUPFAM" id="SSF51905">
    <property type="entry name" value="FAD/NAD(P)-binding domain"/>
    <property type="match status" value="1"/>
</dbReference>
<organism evidence="7 8">
    <name type="scientific">Flavobacterium crassostreae</name>
    <dbReference type="NCBI Taxonomy" id="1763534"/>
    <lineage>
        <taxon>Bacteria</taxon>
        <taxon>Pseudomonadati</taxon>
        <taxon>Bacteroidota</taxon>
        <taxon>Flavobacteriia</taxon>
        <taxon>Flavobacteriales</taxon>
        <taxon>Flavobacteriaceae</taxon>
        <taxon>Flavobacterium</taxon>
    </lineage>
</organism>
<dbReference type="Gene3D" id="3.50.50.60">
    <property type="entry name" value="FAD/NAD(P)-binding domain"/>
    <property type="match status" value="2"/>
</dbReference>
<keyword evidence="4 5" id="KW-0560">Oxidoreductase</keyword>
<accession>A0A1B9E7I1</accession>
<dbReference type="InterPro" id="IPR014105">
    <property type="entry name" value="Carotenoid/retinoid_OxRdtase"/>
</dbReference>
<dbReference type="RefSeq" id="WP_066332200.1">
    <property type="nucleotide sequence ID" value="NZ_CP017688.1"/>
</dbReference>
<gene>
    <name evidence="7" type="ORF">LPBF_02815</name>
</gene>
<dbReference type="STRING" id="1763534.GCA_001831475_02587"/>
<dbReference type="PANTHER" id="PTHR43734">
    <property type="entry name" value="PHYTOENE DESATURASE"/>
    <property type="match status" value="1"/>
</dbReference>
<dbReference type="NCBIfam" id="TIGR02734">
    <property type="entry name" value="crtI_fam"/>
    <property type="match status" value="1"/>
</dbReference>
<proteinExistence type="inferred from homology"/>
<evidence type="ECO:0000313" key="8">
    <source>
        <dbReference type="Proteomes" id="UP000093510"/>
    </source>
</evidence>
<evidence type="ECO:0000256" key="3">
    <source>
        <dbReference type="ARBA" id="ARBA00022746"/>
    </source>
</evidence>
<evidence type="ECO:0000259" key="6">
    <source>
        <dbReference type="Pfam" id="PF01593"/>
    </source>
</evidence>
<comment type="pathway">
    <text evidence="1 5">Carotenoid biosynthesis.</text>
</comment>
<dbReference type="GO" id="GO:0016117">
    <property type="term" value="P:carotenoid biosynthetic process"/>
    <property type="evidence" value="ECO:0007669"/>
    <property type="project" value="UniProtKB-KW"/>
</dbReference>
<evidence type="ECO:0000256" key="2">
    <source>
        <dbReference type="ARBA" id="ARBA00006046"/>
    </source>
</evidence>
<sequence>MKKKITIIGSGFSALAASCYLAQSGHEVSVYEKNASIGGRARQLKSNGFTFDMGPSWYWMPDVFERFFADFGKKTTDYYELIKLSPAYRVYYGIDDFIAIADNLPAIVATFEEIEKGSGQILQDFMTEAQSNYAIAIKELVYRPGVSPLELVTVATAKKVGQFFSTISRDVRKKFKNERLIQILEFPVLFLGAKPSDTPSFYSFMNYADFGLGTWHPKTGMFDVVNAIESLARELGVRFYTNSPIEKIIVQNKTAKAIVVHGTRIDSDLVVSGADYQHTETLLDPEYRVYSKDYWESRVFAPSSLLFYVGFNKKIPNISHHALFFDVDFKQHAKDIYDQPQWPKEPLFYANFPSLTDPTAAPAGMESGFFLVPLAPGIEDTEALREEYFNKIMHRFETLTNQSVQNNIIFKHSFCKNDFVEQYNSYKGNAYGMANTLLQTAFLRPKLKSKKVKNLFFTGQLTVPGPGVPPALISGKLVSQLIEKQFKES</sequence>
<name>A0A1B9E7I1_9FLAO</name>
<keyword evidence="8" id="KW-1185">Reference proteome</keyword>
<dbReference type="EMBL" id="LVEP01000013">
    <property type="protein sequence ID" value="OCB77899.1"/>
    <property type="molecule type" value="Genomic_DNA"/>
</dbReference>
<comment type="caution">
    <text evidence="7">The sequence shown here is derived from an EMBL/GenBank/DDBJ whole genome shotgun (WGS) entry which is preliminary data.</text>
</comment>
<dbReference type="Proteomes" id="UP000093510">
    <property type="component" value="Unassembled WGS sequence"/>
</dbReference>
<dbReference type="Pfam" id="PF01593">
    <property type="entry name" value="Amino_oxidase"/>
    <property type="match status" value="1"/>
</dbReference>
<evidence type="ECO:0000256" key="1">
    <source>
        <dbReference type="ARBA" id="ARBA00004829"/>
    </source>
</evidence>
<dbReference type="InterPro" id="IPR002937">
    <property type="entry name" value="Amino_oxidase"/>
</dbReference>
<dbReference type="GO" id="GO:0016491">
    <property type="term" value="F:oxidoreductase activity"/>
    <property type="evidence" value="ECO:0007669"/>
    <property type="project" value="UniProtKB-KW"/>
</dbReference>
<dbReference type="InterPro" id="IPR036188">
    <property type="entry name" value="FAD/NAD-bd_sf"/>
</dbReference>
<reference evidence="7 8" key="1">
    <citation type="submission" date="2016-03" db="EMBL/GenBank/DDBJ databases">
        <authorList>
            <person name="Ploux O."/>
        </authorList>
    </citation>
    <scope>NUCLEOTIDE SEQUENCE [LARGE SCALE GENOMIC DNA]</scope>
    <source>
        <strain evidence="7 8">LPB0076</strain>
    </source>
</reference>
<protein>
    <submittedName>
        <fullName evidence="7">Phytoene dehydrogenase</fullName>
    </submittedName>
</protein>
<dbReference type="OrthoDB" id="9774675at2"/>
<comment type="similarity">
    <text evidence="2 5">Belongs to the carotenoid/retinoid oxidoreductase family.</text>
</comment>
<feature type="domain" description="Amine oxidase" evidence="6">
    <location>
        <begin position="15"/>
        <end position="482"/>
    </location>
</feature>
<evidence type="ECO:0000256" key="4">
    <source>
        <dbReference type="ARBA" id="ARBA00023002"/>
    </source>
</evidence>